<feature type="transmembrane region" description="Helical" evidence="6">
    <location>
        <begin position="269"/>
        <end position="288"/>
    </location>
</feature>
<evidence type="ECO:0000256" key="6">
    <source>
        <dbReference type="SAM" id="Phobius"/>
    </source>
</evidence>
<evidence type="ECO:0000256" key="3">
    <source>
        <dbReference type="ARBA" id="ARBA00022692"/>
    </source>
</evidence>
<feature type="transmembrane region" description="Helical" evidence="6">
    <location>
        <begin position="41"/>
        <end position="62"/>
    </location>
</feature>
<evidence type="ECO:0000256" key="1">
    <source>
        <dbReference type="ARBA" id="ARBA00004651"/>
    </source>
</evidence>
<comment type="caution">
    <text evidence="8">The sequence shown here is derived from an EMBL/GenBank/DDBJ whole genome shotgun (WGS) entry which is preliminary data.</text>
</comment>
<keyword evidence="4 6" id="KW-1133">Transmembrane helix</keyword>
<dbReference type="InterPro" id="IPR011701">
    <property type="entry name" value="MFS"/>
</dbReference>
<evidence type="ECO:0000313" key="8">
    <source>
        <dbReference type="EMBL" id="KKN26813.1"/>
    </source>
</evidence>
<feature type="domain" description="Major facilitator superfamily (MFS) profile" evidence="7">
    <location>
        <begin position="4"/>
        <end position="391"/>
    </location>
</feature>
<dbReference type="InterPro" id="IPR020846">
    <property type="entry name" value="MFS_dom"/>
</dbReference>
<keyword evidence="3 6" id="KW-0812">Transmembrane</keyword>
<feature type="transmembrane region" description="Helical" evidence="6">
    <location>
        <begin position="294"/>
        <end position="313"/>
    </location>
</feature>
<keyword evidence="5 6" id="KW-0472">Membrane</keyword>
<dbReference type="GO" id="GO:0022857">
    <property type="term" value="F:transmembrane transporter activity"/>
    <property type="evidence" value="ECO:0007669"/>
    <property type="project" value="InterPro"/>
</dbReference>
<dbReference type="GO" id="GO:0005886">
    <property type="term" value="C:plasma membrane"/>
    <property type="evidence" value="ECO:0007669"/>
    <property type="project" value="UniProtKB-SubCell"/>
</dbReference>
<reference evidence="8" key="1">
    <citation type="journal article" date="2015" name="Nature">
        <title>Complex archaea that bridge the gap between prokaryotes and eukaryotes.</title>
        <authorList>
            <person name="Spang A."/>
            <person name="Saw J.H."/>
            <person name="Jorgensen S.L."/>
            <person name="Zaremba-Niedzwiedzka K."/>
            <person name="Martijn J."/>
            <person name="Lind A.E."/>
            <person name="van Eijk R."/>
            <person name="Schleper C."/>
            <person name="Guy L."/>
            <person name="Ettema T.J."/>
        </authorList>
    </citation>
    <scope>NUCLEOTIDE SEQUENCE</scope>
</reference>
<dbReference type="PROSITE" id="PS50850">
    <property type="entry name" value="MFS"/>
    <property type="match status" value="1"/>
</dbReference>
<evidence type="ECO:0000256" key="5">
    <source>
        <dbReference type="ARBA" id="ARBA00023136"/>
    </source>
</evidence>
<protein>
    <recommendedName>
        <fullName evidence="7">Major facilitator superfamily (MFS) profile domain-containing protein</fullName>
    </recommendedName>
</protein>
<dbReference type="Pfam" id="PF07690">
    <property type="entry name" value="MFS_1"/>
    <property type="match status" value="1"/>
</dbReference>
<feature type="transmembrane region" description="Helical" evidence="6">
    <location>
        <begin position="126"/>
        <end position="147"/>
    </location>
</feature>
<evidence type="ECO:0000256" key="4">
    <source>
        <dbReference type="ARBA" id="ARBA00022989"/>
    </source>
</evidence>
<feature type="transmembrane region" description="Helical" evidence="6">
    <location>
        <begin position="191"/>
        <end position="216"/>
    </location>
</feature>
<dbReference type="PANTHER" id="PTHR43124">
    <property type="entry name" value="PURINE EFFLUX PUMP PBUE"/>
    <property type="match status" value="1"/>
</dbReference>
<dbReference type="Gene3D" id="1.20.1250.20">
    <property type="entry name" value="MFS general substrate transporter like domains"/>
    <property type="match status" value="2"/>
</dbReference>
<evidence type="ECO:0000259" key="7">
    <source>
        <dbReference type="PROSITE" id="PS50850"/>
    </source>
</evidence>
<evidence type="ECO:0000256" key="2">
    <source>
        <dbReference type="ARBA" id="ARBA00022475"/>
    </source>
</evidence>
<feature type="transmembrane region" description="Helical" evidence="6">
    <location>
        <begin position="236"/>
        <end position="257"/>
    </location>
</feature>
<sequence>MIRGIILLGLAYVLSQFFRAFLAVLSPFLRADIGANPEDLAFASGLWFFAFAAMQLPVGWALDTIGPRRTSATLLLIGGGGGAALFAMATQPLHIDIAMVLIGIGCAPVLMASYYIFAREFPPARFVVLASVMVGVGTFGNLVASYPTAIAAETIGWRASLWALCAITTLTALGIWALVHDPATPEGEERGSLLAVLKIKALWFIFPIMSVSYAQLGALRGLWIGPYFEDVFTADAHQIGIATLLMGIAMVIGTFAYGPLDKLIGSTKLIVIVATTLNLAALVGLVLYPASSLVLSTVFMAAVGFFGATYALVISHGRKFLPPQLIGRGMTLLNLCSIGGVGVAQFLSGKAYAASQPATSLQTPYVVIFTLFAALMAAGLFIYLFSRETSE</sequence>
<dbReference type="InterPro" id="IPR036259">
    <property type="entry name" value="MFS_trans_sf"/>
</dbReference>
<feature type="transmembrane region" description="Helical" evidence="6">
    <location>
        <begin position="325"/>
        <end position="346"/>
    </location>
</feature>
<feature type="transmembrane region" description="Helical" evidence="6">
    <location>
        <begin position="97"/>
        <end position="117"/>
    </location>
</feature>
<feature type="transmembrane region" description="Helical" evidence="6">
    <location>
        <begin position="159"/>
        <end position="179"/>
    </location>
</feature>
<gene>
    <name evidence="8" type="ORF">LCGC14_0871010</name>
</gene>
<dbReference type="SUPFAM" id="SSF103473">
    <property type="entry name" value="MFS general substrate transporter"/>
    <property type="match status" value="1"/>
</dbReference>
<dbReference type="PANTHER" id="PTHR43124:SF3">
    <property type="entry name" value="CHLORAMPHENICOL EFFLUX PUMP RV0191"/>
    <property type="match status" value="1"/>
</dbReference>
<feature type="transmembrane region" description="Helical" evidence="6">
    <location>
        <begin position="366"/>
        <end position="385"/>
    </location>
</feature>
<dbReference type="AlphaFoldDB" id="A0A0F9SBR5"/>
<name>A0A0F9SBR5_9ZZZZ</name>
<comment type="subcellular location">
    <subcellularLocation>
        <location evidence="1">Cell membrane</location>
        <topology evidence="1">Multi-pass membrane protein</topology>
    </subcellularLocation>
</comment>
<keyword evidence="2" id="KW-1003">Cell membrane</keyword>
<dbReference type="InterPro" id="IPR050189">
    <property type="entry name" value="MFS_Efflux_Transporters"/>
</dbReference>
<dbReference type="EMBL" id="LAZR01002692">
    <property type="protein sequence ID" value="KKN26813.1"/>
    <property type="molecule type" value="Genomic_DNA"/>
</dbReference>
<proteinExistence type="predicted"/>
<organism evidence="8">
    <name type="scientific">marine sediment metagenome</name>
    <dbReference type="NCBI Taxonomy" id="412755"/>
    <lineage>
        <taxon>unclassified sequences</taxon>
        <taxon>metagenomes</taxon>
        <taxon>ecological metagenomes</taxon>
    </lineage>
</organism>
<accession>A0A0F9SBR5</accession>
<feature type="transmembrane region" description="Helical" evidence="6">
    <location>
        <begin position="74"/>
        <end position="91"/>
    </location>
</feature>